<comment type="caution">
    <text evidence="4">The sequence shown here is derived from an EMBL/GenBank/DDBJ whole genome shotgun (WGS) entry which is preliminary data.</text>
</comment>
<dbReference type="InterPro" id="IPR027417">
    <property type="entry name" value="P-loop_NTPase"/>
</dbReference>
<evidence type="ECO:0000313" key="5">
    <source>
        <dbReference type="Proteomes" id="UP000054729"/>
    </source>
</evidence>
<dbReference type="AlphaFoldDB" id="A0A0W1A1G3"/>
<dbReference type="GO" id="GO:0005524">
    <property type="term" value="F:ATP binding"/>
    <property type="evidence" value="ECO:0007669"/>
    <property type="project" value="UniProtKB-KW"/>
</dbReference>
<dbReference type="SUPFAM" id="SSF52540">
    <property type="entry name" value="P-loop containing nucleoside triphosphate hydrolases"/>
    <property type="match status" value="1"/>
</dbReference>
<dbReference type="PANTHER" id="PTHR39206:SF1">
    <property type="entry name" value="SLL8004 PROTEIN"/>
    <property type="match status" value="1"/>
</dbReference>
<keyword evidence="5" id="KW-1185">Reference proteome</keyword>
<reference evidence="4 5" key="1">
    <citation type="submission" date="2015-11" db="EMBL/GenBank/DDBJ databases">
        <title>Genomic analysis of 38 Legionella species identifies large and diverse effector repertoires.</title>
        <authorList>
            <person name="Burstein D."/>
            <person name="Amaro F."/>
            <person name="Zusman T."/>
            <person name="Lifshitz Z."/>
            <person name="Cohen O."/>
            <person name="Gilbert J.A."/>
            <person name="Pupko T."/>
            <person name="Shuman H.A."/>
            <person name="Segal G."/>
        </authorList>
    </citation>
    <scope>NUCLEOTIDE SEQUENCE [LARGE SCALE GENOMIC DNA]</scope>
    <source>
        <strain evidence="4 5">ATCC 51914</strain>
    </source>
</reference>
<sequence length="194" mass="21956">MPHLIIIAGPNGAGKSTAAPALLKDALHVDNFVNADVIAQGLCAYQPEKAAIQAGRIMLDRIHKLANEEVNFAFETTLASRTFAMWIPKLQKQGYQFHLIFLWLQNADLAVFRVKERVKTGGHSVPESTIRRRYTAGLKNFFNLYSPLADSWQFYDNSNTNHLSLIASEAKHHSLIIKDEEVWKQLLEISNEKR</sequence>
<dbReference type="OrthoDB" id="9791543at2"/>
<accession>A0A0W1A1G3</accession>
<dbReference type="Gene3D" id="3.40.50.300">
    <property type="entry name" value="P-loop containing nucleotide triphosphate hydrolases"/>
    <property type="match status" value="1"/>
</dbReference>
<evidence type="ECO:0000259" key="3">
    <source>
        <dbReference type="Pfam" id="PF06414"/>
    </source>
</evidence>
<dbReference type="PANTHER" id="PTHR39206">
    <property type="entry name" value="SLL8004 PROTEIN"/>
    <property type="match status" value="1"/>
</dbReference>
<evidence type="ECO:0000256" key="1">
    <source>
        <dbReference type="ARBA" id="ARBA00022741"/>
    </source>
</evidence>
<dbReference type="RefSeq" id="WP_058481833.1">
    <property type="nucleotide sequence ID" value="NZ_CAAAIQ010000037.1"/>
</dbReference>
<dbReference type="GO" id="GO:0016301">
    <property type="term" value="F:kinase activity"/>
    <property type="evidence" value="ECO:0007669"/>
    <property type="project" value="InterPro"/>
</dbReference>
<gene>
    <name evidence="4" type="ORF">Lwal_3262</name>
</gene>
<dbReference type="Pfam" id="PF06414">
    <property type="entry name" value="Zeta_toxin"/>
    <property type="match status" value="1"/>
</dbReference>
<evidence type="ECO:0000256" key="2">
    <source>
        <dbReference type="ARBA" id="ARBA00022840"/>
    </source>
</evidence>
<dbReference type="EMBL" id="LNZB01000060">
    <property type="protein sequence ID" value="KTD75221.1"/>
    <property type="molecule type" value="Genomic_DNA"/>
</dbReference>
<keyword evidence="2" id="KW-0067">ATP-binding</keyword>
<evidence type="ECO:0000313" key="4">
    <source>
        <dbReference type="EMBL" id="KTD75221.1"/>
    </source>
</evidence>
<proteinExistence type="predicted"/>
<protein>
    <submittedName>
        <fullName evidence="4">Zeta toxin</fullName>
    </submittedName>
</protein>
<dbReference type="InterPro" id="IPR010488">
    <property type="entry name" value="Zeta_toxin_domain"/>
</dbReference>
<name>A0A0W1A1G3_9GAMM</name>
<organism evidence="4 5">
    <name type="scientific">Legionella waltersii</name>
    <dbReference type="NCBI Taxonomy" id="66969"/>
    <lineage>
        <taxon>Bacteria</taxon>
        <taxon>Pseudomonadati</taxon>
        <taxon>Pseudomonadota</taxon>
        <taxon>Gammaproteobacteria</taxon>
        <taxon>Legionellales</taxon>
        <taxon>Legionellaceae</taxon>
        <taxon>Legionella</taxon>
    </lineage>
</organism>
<dbReference type="PATRIC" id="fig|66969.6.peg.3555"/>
<keyword evidence="1" id="KW-0547">Nucleotide-binding</keyword>
<dbReference type="Proteomes" id="UP000054729">
    <property type="component" value="Unassembled WGS sequence"/>
</dbReference>
<dbReference type="STRING" id="66969.Lwal_3262"/>
<feature type="domain" description="Zeta toxin" evidence="3">
    <location>
        <begin position="2"/>
        <end position="145"/>
    </location>
</feature>